<protein>
    <submittedName>
        <fullName evidence="1">Uncharacterized protein</fullName>
    </submittedName>
</protein>
<reference evidence="2" key="1">
    <citation type="submission" date="2015-08" db="EMBL/GenBank/DDBJ databases">
        <title>Fjat-10028 dsm 16317.</title>
        <authorList>
            <person name="Liu B."/>
            <person name="Wang J."/>
            <person name="Zhu Y."/>
            <person name="Liu G."/>
            <person name="Chen Q."/>
            <person name="Chen Z."/>
            <person name="Lan J."/>
            <person name="Che J."/>
            <person name="Ge C."/>
            <person name="Shi H."/>
            <person name="Pan Z."/>
            <person name="Liu X."/>
        </authorList>
    </citation>
    <scope>NUCLEOTIDE SEQUENCE [LARGE SCALE GENOMIC DNA]</scope>
    <source>
        <strain evidence="2">DSM 16317</strain>
    </source>
</reference>
<gene>
    <name evidence="1" type="ORF">AMD00_19835</name>
</gene>
<comment type="caution">
    <text evidence="1">The sequence shown here is derived from an EMBL/GenBank/DDBJ whole genome shotgun (WGS) entry which is preliminary data.</text>
</comment>
<dbReference type="Proteomes" id="UP000036867">
    <property type="component" value="Unassembled WGS sequence"/>
</dbReference>
<keyword evidence="2" id="KW-1185">Reference proteome</keyword>
<accession>A0A0M0L9W4</accession>
<dbReference type="AlphaFoldDB" id="A0A0M0L9W4"/>
<name>A0A0M0L9W4_9BACL</name>
<organism evidence="1 2">
    <name type="scientific">Viridibacillus arvi</name>
    <dbReference type="NCBI Taxonomy" id="263475"/>
    <lineage>
        <taxon>Bacteria</taxon>
        <taxon>Bacillati</taxon>
        <taxon>Bacillota</taxon>
        <taxon>Bacilli</taxon>
        <taxon>Bacillales</taxon>
        <taxon>Caryophanaceae</taxon>
        <taxon>Viridibacillus</taxon>
    </lineage>
</organism>
<evidence type="ECO:0000313" key="1">
    <source>
        <dbReference type="EMBL" id="KOO47886.1"/>
    </source>
</evidence>
<evidence type="ECO:0000313" key="2">
    <source>
        <dbReference type="Proteomes" id="UP000036867"/>
    </source>
</evidence>
<dbReference type="EMBL" id="LILB01000008">
    <property type="protein sequence ID" value="KOO47886.1"/>
    <property type="molecule type" value="Genomic_DNA"/>
</dbReference>
<sequence>MLVGGQQDVGQIVVATGRGELRLSSFKRAASAFKNIQLHTPATWVTSVSRHKTKSVLCSSPPVPVVAKRACSAFIINQ</sequence>
<proteinExistence type="predicted"/>